<evidence type="ECO:0000313" key="2">
    <source>
        <dbReference type="Proteomes" id="UP000192247"/>
    </source>
</evidence>
<accession>A0A1V9X4D1</accession>
<dbReference type="EMBL" id="MNPL01024708">
    <property type="protein sequence ID" value="OQR68435.1"/>
    <property type="molecule type" value="Genomic_DNA"/>
</dbReference>
<evidence type="ECO:0000313" key="1">
    <source>
        <dbReference type="EMBL" id="OQR68435.1"/>
    </source>
</evidence>
<name>A0A1V9X4D1_9ACAR</name>
<dbReference type="AlphaFoldDB" id="A0A1V9X4D1"/>
<gene>
    <name evidence="1" type="ORF">BIW11_04558</name>
</gene>
<dbReference type="InParanoid" id="A0A1V9X4D1"/>
<protein>
    <submittedName>
        <fullName evidence="1">Uncharacterized protein</fullName>
    </submittedName>
</protein>
<organism evidence="1 2">
    <name type="scientific">Tropilaelaps mercedesae</name>
    <dbReference type="NCBI Taxonomy" id="418985"/>
    <lineage>
        <taxon>Eukaryota</taxon>
        <taxon>Metazoa</taxon>
        <taxon>Ecdysozoa</taxon>
        <taxon>Arthropoda</taxon>
        <taxon>Chelicerata</taxon>
        <taxon>Arachnida</taxon>
        <taxon>Acari</taxon>
        <taxon>Parasitiformes</taxon>
        <taxon>Mesostigmata</taxon>
        <taxon>Gamasina</taxon>
        <taxon>Dermanyssoidea</taxon>
        <taxon>Laelapidae</taxon>
        <taxon>Tropilaelaps</taxon>
    </lineage>
</organism>
<sequence>MLRAAIDARLAPLALRGCPVSGDDLHPSSSFASFAESVRTEEPHFKNTVVDITSRRCRAAKPGQASGNAASCQHLGRRPHLCDKVLGLSSEIPNEIVDAERSGNRPSINDETRLVHSVPFRSRRRF</sequence>
<keyword evidence="2" id="KW-1185">Reference proteome</keyword>
<reference evidence="1 2" key="1">
    <citation type="journal article" date="2017" name="Gigascience">
        <title>Draft genome of the honey bee ectoparasitic mite, Tropilaelaps mercedesae, is shaped by the parasitic life history.</title>
        <authorList>
            <person name="Dong X."/>
            <person name="Armstrong S.D."/>
            <person name="Xia D."/>
            <person name="Makepeace B.L."/>
            <person name="Darby A.C."/>
            <person name="Kadowaki T."/>
        </authorList>
    </citation>
    <scope>NUCLEOTIDE SEQUENCE [LARGE SCALE GENOMIC DNA]</scope>
    <source>
        <strain evidence="1">Wuxi-XJTLU</strain>
    </source>
</reference>
<dbReference type="Proteomes" id="UP000192247">
    <property type="component" value="Unassembled WGS sequence"/>
</dbReference>
<comment type="caution">
    <text evidence="1">The sequence shown here is derived from an EMBL/GenBank/DDBJ whole genome shotgun (WGS) entry which is preliminary data.</text>
</comment>
<proteinExistence type="predicted"/>